<keyword evidence="2" id="KW-0804">Transcription</keyword>
<reference evidence="5 7" key="3">
    <citation type="journal article" date="2014" name="PLoS Genet.">
        <title>Phylogenetically driven sequencing of extremely halophilic archaea reveals strategies for static and dynamic osmo-response.</title>
        <authorList>
            <person name="Becker E.A."/>
            <person name="Seitzer P.M."/>
            <person name="Tritt A."/>
            <person name="Larsen D."/>
            <person name="Krusor M."/>
            <person name="Yao A.I."/>
            <person name="Wu D."/>
            <person name="Madern D."/>
            <person name="Eisen J.A."/>
            <person name="Darling A.E."/>
            <person name="Facciotti M.T."/>
        </authorList>
    </citation>
    <scope>NUCLEOTIDE SEQUENCE [LARGE SCALE GENOMIC DNA]</scope>
    <source>
        <strain evidence="5 7">DSM 11551</strain>
    </source>
</reference>
<keyword evidence="6" id="KW-1185">Reference proteome</keyword>
<dbReference type="Proteomes" id="UP000006663">
    <property type="component" value="Plasmid pHBOR01"/>
</dbReference>
<dbReference type="InterPro" id="IPR031803">
    <property type="entry name" value="BAT_GAF/HTH-assoc"/>
</dbReference>
<dbReference type="InterPro" id="IPR035965">
    <property type="entry name" value="PAS-like_dom_sf"/>
</dbReference>
<name>E4NUL8_HALBP</name>
<dbReference type="NCBIfam" id="TIGR00229">
    <property type="entry name" value="sensory_box"/>
    <property type="match status" value="2"/>
</dbReference>
<dbReference type="PANTHER" id="PTHR34236:SF1">
    <property type="entry name" value="DIMETHYL SULFOXIDE REDUCTASE TRANSCRIPTIONAL ACTIVATOR"/>
    <property type="match status" value="1"/>
</dbReference>
<dbReference type="AlphaFoldDB" id="E4NUL8"/>
<dbReference type="InterPro" id="IPR003018">
    <property type="entry name" value="GAF"/>
</dbReference>
<proteinExistence type="predicted"/>
<reference evidence="6" key="1">
    <citation type="journal article" date="2009" name="Stand. Genomic Sci.">
        <title>Complete genome sequence of Halogeometricum borinquense type strain (PR3).</title>
        <authorList>
            <person name="Malfatti S."/>
            <person name="Tindall B.J."/>
            <person name="Schneider S."/>
            <person name="Fahnrich R."/>
            <person name="Lapidus A."/>
            <person name="Labuttii K."/>
            <person name="Copeland A."/>
            <person name="Glavina Del Rio T."/>
            <person name="Nolan M."/>
            <person name="Chen F."/>
            <person name="Lucas S."/>
            <person name="Tice H."/>
            <person name="Cheng J.F."/>
            <person name="Bruce D."/>
            <person name="Goodwin L."/>
            <person name="Pitluck S."/>
            <person name="Anderson I."/>
            <person name="Pati A."/>
            <person name="Ivanova N."/>
            <person name="Mavromatis K."/>
            <person name="Chen A."/>
            <person name="Palaniappan K."/>
            <person name="D'haeseleer P."/>
            <person name="Goker M."/>
            <person name="Bristow J."/>
            <person name="Eisen J.A."/>
            <person name="Markowitz V."/>
            <person name="Hugenholtz P."/>
            <person name="Kyrpides N.C."/>
            <person name="Klenk H.P."/>
            <person name="Chain P."/>
        </authorList>
    </citation>
    <scope>NUCLEOTIDE SEQUENCE [LARGE SCALE GENOMIC DNA]</scope>
    <source>
        <strain evidence="6">ATCC 700274 / DSM 11551 / JCM 10706 / KCTC 4070 / PR3</strain>
        <plasmid evidence="6">pHBOR01</plasmid>
    </source>
</reference>
<dbReference type="InterPro" id="IPR029016">
    <property type="entry name" value="GAF-like_dom_sf"/>
</dbReference>
<dbReference type="CDD" id="cd00130">
    <property type="entry name" value="PAS"/>
    <property type="match status" value="2"/>
</dbReference>
<dbReference type="SMART" id="SM00065">
    <property type="entry name" value="GAF"/>
    <property type="match status" value="2"/>
</dbReference>
<evidence type="ECO:0000259" key="3">
    <source>
        <dbReference type="PROSITE" id="PS50112"/>
    </source>
</evidence>
<dbReference type="SMART" id="SM00091">
    <property type="entry name" value="PAS"/>
    <property type="match status" value="2"/>
</dbReference>
<dbReference type="Pfam" id="PF13426">
    <property type="entry name" value="PAS_9"/>
    <property type="match status" value="1"/>
</dbReference>
<dbReference type="PANTHER" id="PTHR34236">
    <property type="entry name" value="DIMETHYL SULFOXIDE REDUCTASE TRANSCRIPTIONAL ACTIVATOR"/>
    <property type="match status" value="1"/>
</dbReference>
<dbReference type="SUPFAM" id="SSF55781">
    <property type="entry name" value="GAF domain-like"/>
    <property type="match status" value="2"/>
</dbReference>
<dbReference type="PATRIC" id="fig|469382.19.peg.2634"/>
<dbReference type="InterPro" id="IPR036390">
    <property type="entry name" value="WH_DNA-bd_sf"/>
</dbReference>
<protein>
    <submittedName>
        <fullName evidence="4">PAS domain S-box</fullName>
    </submittedName>
</protein>
<dbReference type="Gene3D" id="3.30.450.20">
    <property type="entry name" value="PAS domain"/>
    <property type="match status" value="2"/>
</dbReference>
<dbReference type="PROSITE" id="PS50112">
    <property type="entry name" value="PAS"/>
    <property type="match status" value="2"/>
</dbReference>
<evidence type="ECO:0000256" key="2">
    <source>
        <dbReference type="ARBA" id="ARBA00023163"/>
    </source>
</evidence>
<dbReference type="Proteomes" id="UP000011585">
    <property type="component" value="Unassembled WGS sequence"/>
</dbReference>
<dbReference type="KEGG" id="hbo:Hbor_32030"/>
<dbReference type="Pfam" id="PF08448">
    <property type="entry name" value="PAS_4"/>
    <property type="match status" value="1"/>
</dbReference>
<dbReference type="SUPFAM" id="SSF55785">
    <property type="entry name" value="PYP-like sensor domain (PAS domain)"/>
    <property type="match status" value="2"/>
</dbReference>
<keyword evidence="1" id="KW-0805">Transcription regulation</keyword>
<gene>
    <name evidence="4" type="ordered locus">Hbor_32030</name>
    <name evidence="5" type="ORF">C499_13360</name>
</gene>
<feature type="domain" description="PAS" evidence="3">
    <location>
        <begin position="218"/>
        <end position="289"/>
    </location>
</feature>
<keyword evidence="4" id="KW-0614">Plasmid</keyword>
<dbReference type="SUPFAM" id="SSF46785">
    <property type="entry name" value="Winged helix' DNA-binding domain"/>
    <property type="match status" value="1"/>
</dbReference>
<dbReference type="HOGENOM" id="CLU_010057_0_0_2"/>
<organism evidence="4 6">
    <name type="scientific">Halogeometricum borinquense (strain ATCC 700274 / DSM 11551 / JCM 10706 / KCTC 4070 / PR3)</name>
    <dbReference type="NCBI Taxonomy" id="469382"/>
    <lineage>
        <taxon>Archaea</taxon>
        <taxon>Methanobacteriati</taxon>
        <taxon>Methanobacteriota</taxon>
        <taxon>Stenosarchaea group</taxon>
        <taxon>Halobacteria</taxon>
        <taxon>Halobacteriales</taxon>
        <taxon>Haloferacaceae</taxon>
        <taxon>Halogeometricum</taxon>
    </lineage>
</organism>
<geneLocation type="plasmid" evidence="4 6">
    <name>pHBOR01</name>
</geneLocation>
<dbReference type="GeneID" id="9989152"/>
<dbReference type="InterPro" id="IPR013656">
    <property type="entry name" value="PAS_4"/>
</dbReference>
<dbReference type="RefSeq" id="WP_006055979.1">
    <property type="nucleotide sequence ID" value="NC_014735.1"/>
</dbReference>
<dbReference type="Pfam" id="PF04967">
    <property type="entry name" value="HTH_10"/>
    <property type="match status" value="1"/>
</dbReference>
<dbReference type="EMBL" id="CP001691">
    <property type="protein sequence ID" value="ADQ68738.1"/>
    <property type="molecule type" value="Genomic_DNA"/>
</dbReference>
<dbReference type="InterPro" id="IPR007050">
    <property type="entry name" value="HTH_bacterioopsin"/>
</dbReference>
<evidence type="ECO:0000313" key="6">
    <source>
        <dbReference type="Proteomes" id="UP000006663"/>
    </source>
</evidence>
<evidence type="ECO:0000313" key="7">
    <source>
        <dbReference type="Proteomes" id="UP000011585"/>
    </source>
</evidence>
<dbReference type="Pfam" id="PF01590">
    <property type="entry name" value="GAF"/>
    <property type="match status" value="1"/>
</dbReference>
<evidence type="ECO:0000256" key="1">
    <source>
        <dbReference type="ARBA" id="ARBA00023015"/>
    </source>
</evidence>
<dbReference type="InterPro" id="IPR000014">
    <property type="entry name" value="PAS"/>
</dbReference>
<accession>E4NUL8</accession>
<sequence>MTSNSLTSALRETLALFEQSGTPLTTTEIADCLELGRRSTYDRLDRLVNHGRLETKKVGANARVWWRPTEPQTEDEGFNAWPTTVESLVDDVLSRVDVGVFVLDEDFEVAWASEAVERYFGIDRSQLVGREKPELVESTVAPVIDNAERFTERVLATYEQETGTERFECRVTSGDGREERWLEHRSGPIESGPYAGGRVEVYYDVTYRKRRERKLRENRAQYETIVDTVEDGIYAVNEEMEFVVVNDGFCELTGYDREELLGSHVSMVHDNDKIMPRVESKLQTVIDTDRESARIELDIRTKSGEKVPCESRFALFPLEGSYGRCGVVRDVSDRLEREQKLQRRIRQQKSITKLGRQALEVRDIDTLLTEATRQVANTLGNDYCKILDLDADADELLLRQGVGWHDGIVGSATVSAVADDSQAAHTLRTDQPVVVSDLETETRFSGPDLLREHDVRSGISTIVGPSDDPWGILGTHDTAAKSFSTHDVNFVQSVANILASAIARHADERELVRQRERLAALNSLNEVVRETTDVVINQSTREEIEETVCEFLAKSDSYSFAWVGDVDTTSKRVNVRTKAGTKGYLDDIVISVDPNDERSNGPTGRAFKTGEIQTTQNIDQDPSHDPWREHIEAHEFRSSAAIPIIHEDAIYGVLNVYSKRLNAFEGEERAVVEQLGEIIGHAIAATERKRALMSDDVIEIAFQIPDVFEALNAESNQNGRISFDHMMPIEDERYLLYGSATGDAIDNVRSIVEQLPYWESVSFHDEGKKTDFEAQLSNPPVLSVVASAGGSIKQAVIEDGDYNITVHVAPTADIRQITKTIEETYPMAQLLKHRQVTRRDNTTNRIQRVLRNQLTERQRTALEAAYHAGFFQWPRETTGEGVAESLGVSPPTFHQHLRKAEQKVFDHLLSPVLPTQPPSPRTE</sequence>
<dbReference type="EMBL" id="AOHT01000044">
    <property type="protein sequence ID" value="ELY25477.1"/>
    <property type="molecule type" value="Genomic_DNA"/>
</dbReference>
<dbReference type="Gene3D" id="3.30.450.40">
    <property type="match status" value="2"/>
</dbReference>
<feature type="domain" description="PAS" evidence="3">
    <location>
        <begin position="85"/>
        <end position="130"/>
    </location>
</feature>
<evidence type="ECO:0000313" key="5">
    <source>
        <dbReference type="EMBL" id="ELY25477.1"/>
    </source>
</evidence>
<reference evidence="4" key="2">
    <citation type="submission" date="2009-08" db="EMBL/GenBank/DDBJ databases">
        <title>The complete plasmid1 of Halogeometricum borinquense DSM 11551.</title>
        <authorList>
            <consortium name="US DOE Joint Genome Institute (JGI-PGF)"/>
            <person name="Lucas S."/>
            <person name="Copeland A."/>
            <person name="Lapidus A."/>
            <person name="Glavina del Rio T."/>
            <person name="Dalin E."/>
            <person name="Tice H."/>
            <person name="Bruce D."/>
            <person name="Goodwin L."/>
            <person name="Pitluck S."/>
            <person name="Kyrpides N."/>
            <person name="Mavromatis K."/>
            <person name="Mikhailova N."/>
            <person name="Anderson I."/>
            <person name="Brettin T."/>
            <person name="Detter J.C."/>
            <person name="Han C."/>
            <person name="Larimer F."/>
            <person name="Land M."/>
            <person name="Hauser L."/>
            <person name="Markowitz V."/>
            <person name="Cheng J.-F."/>
            <person name="Hugenholtz P."/>
            <person name="Woyke T."/>
            <person name="Wu D."/>
            <person name="Tindal B."/>
            <person name="Klenk H.-P."/>
            <person name="Eisen J.A."/>
        </authorList>
    </citation>
    <scope>NUCLEOTIDE SEQUENCE</scope>
    <source>
        <strain evidence="4">PR 3</strain>
        <plasmid evidence="4">pHBOR01</plasmid>
    </source>
</reference>
<dbReference type="Pfam" id="PF15915">
    <property type="entry name" value="BAT"/>
    <property type="match status" value="1"/>
</dbReference>
<dbReference type="OrthoDB" id="234125at2157"/>
<dbReference type="Pfam" id="PF13185">
    <property type="entry name" value="GAF_2"/>
    <property type="match status" value="1"/>
</dbReference>
<evidence type="ECO:0000313" key="4">
    <source>
        <dbReference type="EMBL" id="ADQ68738.1"/>
    </source>
</evidence>